<sequence>MTEHKDTSSATWKFDFADTVQADPLAKGYCLAVIRAYLHFCSKADPRAFCSIPELMLRTGASRPAVIRAKALLEKLGYLVPLYVTDEGATMYRLVNERKQIIDDHLRIARESLAAAKRDRKRLERRRARGDNETIPPENADFERNVTPVLNETLPNTVDEYRRDIISEGSEESLYARADQILPDDYFTPPDDITELRLWITERCSDREKLKLAFQLGATKQLTPEIMRELAA</sequence>
<feature type="region of interest" description="Disordered" evidence="1">
    <location>
        <begin position="121"/>
        <end position="140"/>
    </location>
</feature>
<dbReference type="OrthoDB" id="8404389at2"/>
<gene>
    <name evidence="2" type="ORF">B5K06_11920</name>
</gene>
<name>A0A370KRK8_9HYPH</name>
<accession>A0A370KRK8</accession>
<organism evidence="2 3">
    <name type="scientific">Rhizobium grahamii</name>
    <dbReference type="NCBI Taxonomy" id="1120045"/>
    <lineage>
        <taxon>Bacteria</taxon>
        <taxon>Pseudomonadati</taxon>
        <taxon>Pseudomonadota</taxon>
        <taxon>Alphaproteobacteria</taxon>
        <taxon>Hyphomicrobiales</taxon>
        <taxon>Rhizobiaceae</taxon>
        <taxon>Rhizobium/Agrobacterium group</taxon>
        <taxon>Rhizobium</taxon>
    </lineage>
</organism>
<reference evidence="2 3" key="1">
    <citation type="submission" date="2017-03" db="EMBL/GenBank/DDBJ databases">
        <title>Genome analysis of Rhizobial strains effectives or ineffectives for nitrogen fixation isolated from bean seeds.</title>
        <authorList>
            <person name="Peralta H."/>
            <person name="Aguilar-Vera A."/>
            <person name="Mora Y."/>
            <person name="Vargas-Lagunas C."/>
            <person name="Girard L."/>
            <person name="Mora J."/>
        </authorList>
    </citation>
    <scope>NUCLEOTIDE SEQUENCE [LARGE SCALE GENOMIC DNA]</scope>
    <source>
        <strain evidence="2 3">CCGM3</strain>
    </source>
</reference>
<evidence type="ECO:0000313" key="2">
    <source>
        <dbReference type="EMBL" id="RDJ12434.1"/>
    </source>
</evidence>
<dbReference type="RefSeq" id="WP_114713059.1">
    <property type="nucleotide sequence ID" value="NZ_KZ857259.1"/>
</dbReference>
<proteinExistence type="predicted"/>
<evidence type="ECO:0000256" key="1">
    <source>
        <dbReference type="SAM" id="MobiDB-lite"/>
    </source>
</evidence>
<evidence type="ECO:0000313" key="3">
    <source>
        <dbReference type="Proteomes" id="UP000254939"/>
    </source>
</evidence>
<comment type="caution">
    <text evidence="2">The sequence shown here is derived from an EMBL/GenBank/DDBJ whole genome shotgun (WGS) entry which is preliminary data.</text>
</comment>
<dbReference type="Proteomes" id="UP000254939">
    <property type="component" value="Unassembled WGS sequence"/>
</dbReference>
<dbReference type="EMBL" id="NAAC01000011">
    <property type="protein sequence ID" value="RDJ12434.1"/>
    <property type="molecule type" value="Genomic_DNA"/>
</dbReference>
<evidence type="ECO:0008006" key="4">
    <source>
        <dbReference type="Google" id="ProtNLM"/>
    </source>
</evidence>
<protein>
    <recommendedName>
        <fullName evidence="4">Helix-turn-helix domain-containing protein</fullName>
    </recommendedName>
</protein>
<dbReference type="AlphaFoldDB" id="A0A370KRK8"/>